<accession>E6MFC9</accession>
<dbReference type="GO" id="GO:0008299">
    <property type="term" value="P:isoprenoid biosynthetic process"/>
    <property type="evidence" value="ECO:0007669"/>
    <property type="project" value="InterPro"/>
</dbReference>
<gene>
    <name evidence="3" type="ORF">HMP0721_0712</name>
</gene>
<dbReference type="PANTHER" id="PTHR43015">
    <property type="entry name" value="D-RIBITOL-5-PHOSPHATE CYTIDYLYLTRANSFERASE"/>
    <property type="match status" value="1"/>
</dbReference>
<dbReference type="FunFam" id="3.90.550.10:FF:000003">
    <property type="entry name" value="2-C-methyl-D-erythritol 4-phosphate cytidylyltransferase"/>
    <property type="match status" value="1"/>
</dbReference>
<keyword evidence="2 3" id="KW-0548">Nucleotidyltransferase</keyword>
<dbReference type="PROSITE" id="PS01295">
    <property type="entry name" value="ISPD"/>
    <property type="match status" value="1"/>
</dbReference>
<dbReference type="InterPro" id="IPR018294">
    <property type="entry name" value="ISPD_synthase_CS"/>
</dbReference>
<dbReference type="GO" id="GO:0050518">
    <property type="term" value="F:2-C-methyl-D-erythritol 4-phosphate cytidylyltransferase activity"/>
    <property type="evidence" value="ECO:0007669"/>
    <property type="project" value="UniProtKB-ARBA"/>
</dbReference>
<reference evidence="3 4" key="1">
    <citation type="submission" date="2010-12" db="EMBL/GenBank/DDBJ databases">
        <authorList>
            <person name="Muzny D."/>
            <person name="Qin X."/>
            <person name="Deng J."/>
            <person name="Jiang H."/>
            <person name="Liu Y."/>
            <person name="Qu J."/>
            <person name="Song X.-Z."/>
            <person name="Zhang L."/>
            <person name="Thornton R."/>
            <person name="Coyle M."/>
            <person name="Francisco L."/>
            <person name="Jackson L."/>
            <person name="Javaid M."/>
            <person name="Korchina V."/>
            <person name="Kovar C."/>
            <person name="Mata R."/>
            <person name="Mathew T."/>
            <person name="Ngo R."/>
            <person name="Nguyen L."/>
            <person name="Nguyen N."/>
            <person name="Okwuonu G."/>
            <person name="Ongeri F."/>
            <person name="Pham C."/>
            <person name="Simmons D."/>
            <person name="Wilczek-Boney K."/>
            <person name="Hale W."/>
            <person name="Jakkamsetti A."/>
            <person name="Pham P."/>
            <person name="Ruth R."/>
            <person name="San Lucas F."/>
            <person name="Warren J."/>
            <person name="Zhang J."/>
            <person name="Zhao Z."/>
            <person name="Zhou C."/>
            <person name="Zhu D."/>
            <person name="Lee S."/>
            <person name="Bess C."/>
            <person name="Blankenburg K."/>
            <person name="Forbes L."/>
            <person name="Fu Q."/>
            <person name="Gubbala S."/>
            <person name="Hirani K."/>
            <person name="Jayaseelan J.C."/>
            <person name="Lara F."/>
            <person name="Munidasa M."/>
            <person name="Palculict T."/>
            <person name="Patil S."/>
            <person name="Pu L.-L."/>
            <person name="Saada N."/>
            <person name="Tang L."/>
            <person name="Weissenberger G."/>
            <person name="Zhu Y."/>
            <person name="Hemphill L."/>
            <person name="Shang Y."/>
            <person name="Youmans B."/>
            <person name="Ayvaz T."/>
            <person name="Ross M."/>
            <person name="Santibanez J."/>
            <person name="Aqrawi P."/>
            <person name="Gross S."/>
            <person name="Joshi V."/>
            <person name="Fowler G."/>
            <person name="Nazareth L."/>
            <person name="Reid J."/>
            <person name="Worley K."/>
            <person name="Petrosino J."/>
            <person name="Highlander S."/>
            <person name="Gibbs R."/>
        </authorList>
    </citation>
    <scope>NUCLEOTIDE SEQUENCE [LARGE SCALE GENOMIC DNA]</scope>
    <source>
        <strain evidence="3 4">ATCC 23263</strain>
    </source>
</reference>
<dbReference type="RefSeq" id="WP_006598136.1">
    <property type="nucleotide sequence ID" value="NZ_GL622359.1"/>
</dbReference>
<dbReference type="PANTHER" id="PTHR43015:SF1">
    <property type="entry name" value="D-RIBITOL-5-PHOSPHATE CYTIDYLYLTRANSFERASE"/>
    <property type="match status" value="1"/>
</dbReference>
<proteinExistence type="predicted"/>
<dbReference type="InterPro" id="IPR029044">
    <property type="entry name" value="Nucleotide-diphossugar_trans"/>
</dbReference>
<organism evidence="3 4">
    <name type="scientific">Pseudoramibacter alactolyticus ATCC 23263</name>
    <dbReference type="NCBI Taxonomy" id="887929"/>
    <lineage>
        <taxon>Bacteria</taxon>
        <taxon>Bacillati</taxon>
        <taxon>Bacillota</taxon>
        <taxon>Clostridia</taxon>
        <taxon>Eubacteriales</taxon>
        <taxon>Eubacteriaceae</taxon>
        <taxon>Pseudoramibacter</taxon>
    </lineage>
</organism>
<dbReference type="GO" id="GO:0005829">
    <property type="term" value="C:cytosol"/>
    <property type="evidence" value="ECO:0007669"/>
    <property type="project" value="TreeGrafter"/>
</dbReference>
<name>E6MFC9_9FIRM</name>
<dbReference type="HOGENOM" id="CLU_061281_2_3_9"/>
<dbReference type="InterPro" id="IPR034683">
    <property type="entry name" value="IspD/TarI"/>
</dbReference>
<evidence type="ECO:0000256" key="2">
    <source>
        <dbReference type="ARBA" id="ARBA00022695"/>
    </source>
</evidence>
<dbReference type="Gene3D" id="3.90.550.10">
    <property type="entry name" value="Spore Coat Polysaccharide Biosynthesis Protein SpsA, Chain A"/>
    <property type="match status" value="1"/>
</dbReference>
<dbReference type="SUPFAM" id="SSF53448">
    <property type="entry name" value="Nucleotide-diphospho-sugar transferases"/>
    <property type="match status" value="1"/>
</dbReference>
<evidence type="ECO:0000256" key="1">
    <source>
        <dbReference type="ARBA" id="ARBA00022679"/>
    </source>
</evidence>
<sequence length="239" mass="26604">MNIAVIFAGGAGKRMNSKDRPKQFLMVHGKPIIVHTIEHFQRHSEIDAVVVVCIEAWITYMEELAYHYRLDKIKKIVPGGKTGQLSIYNGLRCAAEMFGRKGNIVLIHDGVRPLIDSETITKNIRGVEKNGSAVTCSPVKETVILCEGNQKVGDVVPRSQSFIAKAPQSFLLDKILTVEEQALADGYVNAIDSCTLMKNYGQEICIVEGSYENIKITTPEDFYTFRAISDARENRQILG</sequence>
<dbReference type="STRING" id="887929.HMP0721_0712"/>
<dbReference type="Proteomes" id="UP000004754">
    <property type="component" value="Unassembled WGS sequence"/>
</dbReference>
<dbReference type="EMBL" id="AEQN01000011">
    <property type="protein sequence ID" value="EFV02289.1"/>
    <property type="molecule type" value="Genomic_DNA"/>
</dbReference>
<evidence type="ECO:0000313" key="4">
    <source>
        <dbReference type="Proteomes" id="UP000004754"/>
    </source>
</evidence>
<protein>
    <submittedName>
        <fullName evidence="3">Putative 2-C-methyl-D-erythritol 4-phosphate cytidylyltransferase</fullName>
    </submittedName>
</protein>
<evidence type="ECO:0000313" key="3">
    <source>
        <dbReference type="EMBL" id="EFV02289.1"/>
    </source>
</evidence>
<dbReference type="eggNOG" id="COG1211">
    <property type="taxonomic scope" value="Bacteria"/>
</dbReference>
<dbReference type="CDD" id="cd02516">
    <property type="entry name" value="CDP-ME_synthetase"/>
    <property type="match status" value="1"/>
</dbReference>
<dbReference type="AlphaFoldDB" id="E6MFC9"/>
<keyword evidence="4" id="KW-1185">Reference proteome</keyword>
<comment type="caution">
    <text evidence="3">The sequence shown here is derived from an EMBL/GenBank/DDBJ whole genome shotgun (WGS) entry which is preliminary data.</text>
</comment>
<keyword evidence="1 3" id="KW-0808">Transferase</keyword>
<dbReference type="Pfam" id="PF01128">
    <property type="entry name" value="IspD"/>
    <property type="match status" value="1"/>
</dbReference>
<dbReference type="OrthoDB" id="9806837at2"/>